<sequence>MKKFARLLSKKQVCTLLILTLLVIGVGTSWVINRIDKNTNIEGTYDHQLSESLVGLKVATQLKITSHHRVTLRTISDSPEVGIFGIQAGDQVSGTYRVTNVWTGQMEITIQTLKFKGFWDDSHKHLILSTSEGNIGIYTKAHQKKTTPQMSGSYRYKPASSDAYPQNSKIVFAGNQAKFVNKNGQIDFSCEYVIRKGLVYIGEYGIVKITNPSPVKGLELTFEDAMKRTWLL</sequence>
<dbReference type="AlphaFoldDB" id="A0A0K8MJ14"/>
<dbReference type="Proteomes" id="UP000253891">
    <property type="component" value="Unassembled WGS sequence"/>
</dbReference>
<accession>A0A0K8MJ14</accession>
<organism evidence="1 2">
    <name type="scientific">Fructobacillus ficulneus</name>
    <dbReference type="NCBI Taxonomy" id="157463"/>
    <lineage>
        <taxon>Bacteria</taxon>
        <taxon>Bacillati</taxon>
        <taxon>Bacillota</taxon>
        <taxon>Bacilli</taxon>
        <taxon>Lactobacillales</taxon>
        <taxon>Lactobacillaceae</taxon>
        <taxon>Fructobacillus</taxon>
    </lineage>
</organism>
<dbReference type="EMBL" id="DF968005">
    <property type="protein sequence ID" value="GAP00552.1"/>
    <property type="molecule type" value="Genomic_DNA"/>
</dbReference>
<evidence type="ECO:0000313" key="1">
    <source>
        <dbReference type="EMBL" id="GAP00552.1"/>
    </source>
</evidence>
<name>A0A0K8MJ14_9LACO</name>
<reference evidence="1 2" key="1">
    <citation type="journal article" date="2015" name="BMC Genomics">
        <title>Comparative genomics of Fructobacillus spp. and Leuconostoc spp. reveals niche-specific evolution of Fructobacillus spp.</title>
        <authorList>
            <person name="Endo A."/>
            <person name="Tanizawa Y."/>
            <person name="Tanaka N."/>
            <person name="Maeno S."/>
            <person name="Kumar H."/>
            <person name="Shiwa Y."/>
            <person name="Okada S."/>
            <person name="Yoshikawa H."/>
            <person name="Dicks L."/>
            <person name="Nakagawa J."/>
            <person name="Arita M."/>
        </authorList>
    </citation>
    <scope>NUCLEOTIDE SEQUENCE [LARGE SCALE GENOMIC DNA]</scope>
    <source>
        <strain evidence="1 2">JCM 12225</strain>
    </source>
</reference>
<gene>
    <name evidence="1" type="ORF">FFIC_285710</name>
</gene>
<protein>
    <submittedName>
        <fullName evidence="1">Chemotaxis protein cheW</fullName>
    </submittedName>
</protein>
<proteinExistence type="predicted"/>
<dbReference type="RefSeq" id="WP_061993837.1">
    <property type="nucleotide sequence ID" value="NZ_DF968005.1"/>
</dbReference>
<keyword evidence="2" id="KW-1185">Reference proteome</keyword>
<evidence type="ECO:0000313" key="2">
    <source>
        <dbReference type="Proteomes" id="UP000253891"/>
    </source>
</evidence>
<dbReference type="STRING" id="157463.GCA_001047075_01432"/>